<dbReference type="AlphaFoldDB" id="A0A1A8FLZ4"/>
<name>A0A1A8FLZ4_9TELE</name>
<accession>A0A1A8FLZ4</accession>
<evidence type="ECO:0000313" key="1">
    <source>
        <dbReference type="EMBL" id="SBQ59863.1"/>
    </source>
</evidence>
<sequence>FLLVTCIDECLMVLYMCNHTFGSLVQLTLNFIFQPKTVILPPSSG</sequence>
<protein>
    <submittedName>
        <fullName evidence="1">Uncharacterized protein</fullName>
    </submittedName>
</protein>
<reference evidence="1" key="2">
    <citation type="submission" date="2016-06" db="EMBL/GenBank/DDBJ databases">
        <title>The genome of a short-lived fish provides insights into sex chromosome evolution and the genetic control of aging.</title>
        <authorList>
            <person name="Reichwald K."/>
            <person name="Felder M."/>
            <person name="Petzold A."/>
            <person name="Koch P."/>
            <person name="Groth M."/>
            <person name="Platzer M."/>
        </authorList>
    </citation>
    <scope>NUCLEOTIDE SEQUENCE</scope>
    <source>
        <tissue evidence="1">Brain</tissue>
    </source>
</reference>
<feature type="non-terminal residue" evidence="1">
    <location>
        <position position="45"/>
    </location>
</feature>
<reference evidence="1" key="1">
    <citation type="submission" date="2016-05" db="EMBL/GenBank/DDBJ databases">
        <authorList>
            <person name="Lavstsen T."/>
            <person name="Jespersen J.S."/>
        </authorList>
    </citation>
    <scope>NUCLEOTIDE SEQUENCE</scope>
    <source>
        <tissue evidence="1">Brain</tissue>
    </source>
</reference>
<dbReference type="EMBL" id="HAEB01013336">
    <property type="protein sequence ID" value="SBQ59863.1"/>
    <property type="molecule type" value="Transcribed_RNA"/>
</dbReference>
<organism evidence="1">
    <name type="scientific">Nothobranchius korthausae</name>
    <dbReference type="NCBI Taxonomy" id="1143690"/>
    <lineage>
        <taxon>Eukaryota</taxon>
        <taxon>Metazoa</taxon>
        <taxon>Chordata</taxon>
        <taxon>Craniata</taxon>
        <taxon>Vertebrata</taxon>
        <taxon>Euteleostomi</taxon>
        <taxon>Actinopterygii</taxon>
        <taxon>Neopterygii</taxon>
        <taxon>Teleostei</taxon>
        <taxon>Neoteleostei</taxon>
        <taxon>Acanthomorphata</taxon>
        <taxon>Ovalentaria</taxon>
        <taxon>Atherinomorphae</taxon>
        <taxon>Cyprinodontiformes</taxon>
        <taxon>Nothobranchiidae</taxon>
        <taxon>Nothobranchius</taxon>
    </lineage>
</organism>
<gene>
    <name evidence="1" type="primary">Nfu_g_1_017742</name>
</gene>
<feature type="non-terminal residue" evidence="1">
    <location>
        <position position="1"/>
    </location>
</feature>
<proteinExistence type="predicted"/>